<sequence>MKVLQWWTYSITSRDEVIIRLEAIGKEKERIPGVPKIQCNYNPAAWVLEVSSMSVEKQLGIDFSQVYRASSLYRKFGGGGYCVIEFAQLPGLYMRCLQIHMGVFLKDYFSFQHGELLLVAAILVALPLLFASLSVISTTKVNLQKR</sequence>
<evidence type="ECO:0000313" key="1">
    <source>
        <dbReference type="EMBL" id="KAJ8632715.1"/>
    </source>
</evidence>
<organism evidence="1 2">
    <name type="scientific">Persea americana</name>
    <name type="common">Avocado</name>
    <dbReference type="NCBI Taxonomy" id="3435"/>
    <lineage>
        <taxon>Eukaryota</taxon>
        <taxon>Viridiplantae</taxon>
        <taxon>Streptophyta</taxon>
        <taxon>Embryophyta</taxon>
        <taxon>Tracheophyta</taxon>
        <taxon>Spermatophyta</taxon>
        <taxon>Magnoliopsida</taxon>
        <taxon>Magnoliidae</taxon>
        <taxon>Laurales</taxon>
        <taxon>Lauraceae</taxon>
        <taxon>Persea</taxon>
    </lineage>
</organism>
<comment type="caution">
    <text evidence="1">The sequence shown here is derived from an EMBL/GenBank/DDBJ whole genome shotgun (WGS) entry which is preliminary data.</text>
</comment>
<accession>A0ACC2LGX1</accession>
<proteinExistence type="predicted"/>
<keyword evidence="2" id="KW-1185">Reference proteome</keyword>
<evidence type="ECO:0000313" key="2">
    <source>
        <dbReference type="Proteomes" id="UP001234297"/>
    </source>
</evidence>
<dbReference type="EMBL" id="CM056816">
    <property type="protein sequence ID" value="KAJ8632715.1"/>
    <property type="molecule type" value="Genomic_DNA"/>
</dbReference>
<name>A0ACC2LGX1_PERAE</name>
<protein>
    <submittedName>
        <fullName evidence="1">Uncharacterized protein</fullName>
    </submittedName>
</protein>
<reference evidence="1 2" key="1">
    <citation type="journal article" date="2022" name="Hortic Res">
        <title>A haplotype resolved chromosomal level avocado genome allows analysis of novel avocado genes.</title>
        <authorList>
            <person name="Nath O."/>
            <person name="Fletcher S.J."/>
            <person name="Hayward A."/>
            <person name="Shaw L.M."/>
            <person name="Masouleh A.K."/>
            <person name="Furtado A."/>
            <person name="Henry R.J."/>
            <person name="Mitter N."/>
        </authorList>
    </citation>
    <scope>NUCLEOTIDE SEQUENCE [LARGE SCALE GENOMIC DNA]</scope>
    <source>
        <strain evidence="2">cv. Hass</strain>
    </source>
</reference>
<dbReference type="Proteomes" id="UP001234297">
    <property type="component" value="Chromosome 8"/>
</dbReference>
<gene>
    <name evidence="1" type="ORF">MRB53_026051</name>
</gene>